<dbReference type="OrthoDB" id="2014278at2759"/>
<dbReference type="Gramene" id="QL08p058050:mrna">
    <property type="protein sequence ID" value="QL08p058050:mrna"/>
    <property type="gene ID" value="QL08p058050"/>
</dbReference>
<reference evidence="1 2" key="1">
    <citation type="journal article" date="2016" name="G3 (Bethesda)">
        <title>First Draft Assembly and Annotation of the Genome of a California Endemic Oak Quercus lobata Nee (Fagaceae).</title>
        <authorList>
            <person name="Sork V.L."/>
            <person name="Fitz-Gibbon S.T."/>
            <person name="Puiu D."/>
            <person name="Crepeau M."/>
            <person name="Gugger P.F."/>
            <person name="Sherman R."/>
            <person name="Stevens K."/>
            <person name="Langley C.H."/>
            <person name="Pellegrini M."/>
            <person name="Salzberg S.L."/>
        </authorList>
    </citation>
    <scope>NUCLEOTIDE SEQUENCE [LARGE SCALE GENOMIC DNA]</scope>
    <source>
        <strain evidence="1 2">cv. SW786</strain>
    </source>
</reference>
<evidence type="ECO:0008006" key="3">
    <source>
        <dbReference type="Google" id="ProtNLM"/>
    </source>
</evidence>
<reference evidence="1" key="2">
    <citation type="submission" date="2021-01" db="UniProtKB">
        <authorList>
            <consortium name="EnsemblPlants"/>
        </authorList>
    </citation>
    <scope>IDENTIFICATION</scope>
</reference>
<dbReference type="GeneID" id="115955981"/>
<dbReference type="RefSeq" id="XP_030930272.1">
    <property type="nucleotide sequence ID" value="XM_031074412.1"/>
</dbReference>
<dbReference type="PANTHER" id="PTHR33103">
    <property type="entry name" value="OS01G0153900 PROTEIN"/>
    <property type="match status" value="1"/>
</dbReference>
<accession>A0A7N2ME55</accession>
<dbReference type="OMA" id="CRQAMAT"/>
<dbReference type="KEGG" id="qlo:115955981"/>
<dbReference type="EnsemblPlants" id="QL08p058050:mrna">
    <property type="protein sequence ID" value="QL08p058050:mrna"/>
    <property type="gene ID" value="QL08p058050"/>
</dbReference>
<evidence type="ECO:0000313" key="2">
    <source>
        <dbReference type="Proteomes" id="UP000594261"/>
    </source>
</evidence>
<protein>
    <recommendedName>
        <fullName evidence="3">DUF674 domain-containing protein</fullName>
    </recommendedName>
</protein>
<evidence type="ECO:0000313" key="1">
    <source>
        <dbReference type="EnsemblPlants" id="QL08p058050:mrna"/>
    </source>
</evidence>
<dbReference type="InParanoid" id="A0A7N2ME55"/>
<sequence>MAAVTKVSLKLMIDTERRRVVYAEAGKDFVDFLFYILALPIGTLIPLLDQEMVGSLGNIYNSIANVSTTYLRPNVNKESLLKPMAYFSGGTGLPLHLPNVESSRKLYMSCKCLHVSDEFNTICVCGRSMDEETKYIGTPSANNPYSSVGDYVKGKVTYMVTDDLAVKPLSTISVLTLFNKFNIKEIGVLEEKVVDVGMDEVVKLLKASLLTKSILTDVFLSVVKEEVDCSKKGKEEDDR</sequence>
<dbReference type="Proteomes" id="UP000594261">
    <property type="component" value="Chromosome 8"/>
</dbReference>
<organism evidence="1 2">
    <name type="scientific">Quercus lobata</name>
    <name type="common">Valley oak</name>
    <dbReference type="NCBI Taxonomy" id="97700"/>
    <lineage>
        <taxon>Eukaryota</taxon>
        <taxon>Viridiplantae</taxon>
        <taxon>Streptophyta</taxon>
        <taxon>Embryophyta</taxon>
        <taxon>Tracheophyta</taxon>
        <taxon>Spermatophyta</taxon>
        <taxon>Magnoliopsida</taxon>
        <taxon>eudicotyledons</taxon>
        <taxon>Gunneridae</taxon>
        <taxon>Pentapetalae</taxon>
        <taxon>rosids</taxon>
        <taxon>fabids</taxon>
        <taxon>Fagales</taxon>
        <taxon>Fagaceae</taxon>
        <taxon>Quercus</taxon>
    </lineage>
</organism>
<keyword evidence="2" id="KW-1185">Reference proteome</keyword>
<name>A0A7N2ME55_QUELO</name>
<proteinExistence type="predicted"/>
<gene>
    <name evidence="1" type="primary">LOC115955981</name>
</gene>
<dbReference type="InterPro" id="IPR007750">
    <property type="entry name" value="DUF674"/>
</dbReference>
<dbReference type="FunCoup" id="A0A7N2ME55">
    <property type="interactions" value="109"/>
</dbReference>
<dbReference type="AlphaFoldDB" id="A0A7N2ME55"/>
<dbReference type="PANTHER" id="PTHR33103:SF19">
    <property type="entry name" value="OS09G0544700 PROTEIN"/>
    <property type="match status" value="1"/>
</dbReference>
<dbReference type="EMBL" id="LRBV02000008">
    <property type="status" value="NOT_ANNOTATED_CDS"/>
    <property type="molecule type" value="Genomic_DNA"/>
</dbReference>
<dbReference type="Pfam" id="PF05056">
    <property type="entry name" value="DUF674"/>
    <property type="match status" value="1"/>
</dbReference>